<feature type="domain" description="Potassium channel" evidence="2">
    <location>
        <begin position="101"/>
        <end position="177"/>
    </location>
</feature>
<gene>
    <name evidence="3" type="ORF">SteCoe_10599</name>
</gene>
<keyword evidence="1" id="KW-1133">Transmembrane helix</keyword>
<dbReference type="Pfam" id="PF07885">
    <property type="entry name" value="Ion_trans_2"/>
    <property type="match status" value="1"/>
</dbReference>
<dbReference type="OrthoDB" id="6128189at2759"/>
<accession>A0A1R2CF77</accession>
<evidence type="ECO:0000313" key="4">
    <source>
        <dbReference type="Proteomes" id="UP000187209"/>
    </source>
</evidence>
<dbReference type="InterPro" id="IPR013099">
    <property type="entry name" value="K_chnl_dom"/>
</dbReference>
<dbReference type="SUPFAM" id="SSF81324">
    <property type="entry name" value="Voltage-gated potassium channels"/>
    <property type="match status" value="1"/>
</dbReference>
<dbReference type="PANTHER" id="PTHR10153">
    <property type="entry name" value="SMALL CONDUCTANCE CALCIUM-ACTIVATED POTASSIUM CHANNEL"/>
    <property type="match status" value="1"/>
</dbReference>
<dbReference type="EMBL" id="MPUH01000171">
    <property type="protein sequence ID" value="OMJ87672.1"/>
    <property type="molecule type" value="Genomic_DNA"/>
</dbReference>
<keyword evidence="1" id="KW-0812">Transmembrane</keyword>
<feature type="transmembrane region" description="Helical" evidence="1">
    <location>
        <begin position="93"/>
        <end position="114"/>
    </location>
</feature>
<dbReference type="PRINTS" id="PR00169">
    <property type="entry name" value="KCHANNEL"/>
</dbReference>
<keyword evidence="4" id="KW-1185">Reference proteome</keyword>
<name>A0A1R2CF77_9CILI</name>
<feature type="transmembrane region" description="Helical" evidence="1">
    <location>
        <begin position="157"/>
        <end position="179"/>
    </location>
</feature>
<proteinExistence type="predicted"/>
<feature type="transmembrane region" description="Helical" evidence="1">
    <location>
        <begin position="126"/>
        <end position="145"/>
    </location>
</feature>
<dbReference type="Gene3D" id="1.10.287.70">
    <property type="match status" value="1"/>
</dbReference>
<feature type="transmembrane region" description="Helical" evidence="1">
    <location>
        <begin position="37"/>
        <end position="56"/>
    </location>
</feature>
<keyword evidence="1" id="KW-0472">Membrane</keyword>
<evidence type="ECO:0000256" key="1">
    <source>
        <dbReference type="SAM" id="Phobius"/>
    </source>
</evidence>
<dbReference type="AlphaFoldDB" id="A0A1R2CF77"/>
<protein>
    <recommendedName>
        <fullName evidence="2">Potassium channel domain-containing protein</fullName>
    </recommendedName>
</protein>
<evidence type="ECO:0000259" key="2">
    <source>
        <dbReference type="Pfam" id="PF07885"/>
    </source>
</evidence>
<dbReference type="Proteomes" id="UP000187209">
    <property type="component" value="Unassembled WGS sequence"/>
</dbReference>
<organism evidence="3 4">
    <name type="scientific">Stentor coeruleus</name>
    <dbReference type="NCBI Taxonomy" id="5963"/>
    <lineage>
        <taxon>Eukaryota</taxon>
        <taxon>Sar</taxon>
        <taxon>Alveolata</taxon>
        <taxon>Ciliophora</taxon>
        <taxon>Postciliodesmatophora</taxon>
        <taxon>Heterotrichea</taxon>
        <taxon>Heterotrichida</taxon>
        <taxon>Stentoridae</taxon>
        <taxon>Stentor</taxon>
    </lineage>
</organism>
<dbReference type="GO" id="GO:0016286">
    <property type="term" value="F:small conductance calcium-activated potassium channel activity"/>
    <property type="evidence" value="ECO:0007669"/>
    <property type="project" value="InterPro"/>
</dbReference>
<sequence>MIWYMLIEVIFCIIHCPPSFNQVFTFEQYGGSLDYSLDMFAFLIMLGRIYLIWRIFEHYSSWNDEDSEEICNSCLCEGGVKFAIKAELKERPYTVVISVLVLSIMVFGVALRTAERPFMQISGKDWDYVWNGMWCIIITMSTVGYGDFYPITHLGRVIDVVACFWGTFLVSLMVLSLTISSELTPQERKAYDSIKKKEDRKNLEIAASNTIKSALRLRLFLKKNPMIADKNKAGLINKFKNALIKYRVLKRNIKASEQDAPFEYILAKLNEKVSYGLEEIKNKCYVYKTLLARLDTSETNQLQLKVYVENLKDLNAKVLNKLEVIKKGRRL</sequence>
<comment type="caution">
    <text evidence="3">The sequence shown here is derived from an EMBL/GenBank/DDBJ whole genome shotgun (WGS) entry which is preliminary data.</text>
</comment>
<dbReference type="InterPro" id="IPR015449">
    <property type="entry name" value="K_chnl_Ca-activ_SK"/>
</dbReference>
<reference evidence="3 4" key="1">
    <citation type="submission" date="2016-11" db="EMBL/GenBank/DDBJ databases">
        <title>The macronuclear genome of Stentor coeruleus: a giant cell with tiny introns.</title>
        <authorList>
            <person name="Slabodnick M."/>
            <person name="Ruby J.G."/>
            <person name="Reiff S.B."/>
            <person name="Swart E.C."/>
            <person name="Gosai S."/>
            <person name="Prabakaran S."/>
            <person name="Witkowska E."/>
            <person name="Larue G.E."/>
            <person name="Fisher S."/>
            <person name="Freeman R.M."/>
            <person name="Gunawardena J."/>
            <person name="Chu W."/>
            <person name="Stover N.A."/>
            <person name="Gregory B.D."/>
            <person name="Nowacki M."/>
            <person name="Derisi J."/>
            <person name="Roy S.W."/>
            <person name="Marshall W.F."/>
            <person name="Sood P."/>
        </authorList>
    </citation>
    <scope>NUCLEOTIDE SEQUENCE [LARGE SCALE GENOMIC DNA]</scope>
    <source>
        <strain evidence="3">WM001</strain>
    </source>
</reference>
<dbReference type="GO" id="GO:0016020">
    <property type="term" value="C:membrane"/>
    <property type="evidence" value="ECO:0007669"/>
    <property type="project" value="InterPro"/>
</dbReference>
<evidence type="ECO:0000313" key="3">
    <source>
        <dbReference type="EMBL" id="OMJ87672.1"/>
    </source>
</evidence>